<dbReference type="Proteomes" id="UP001630127">
    <property type="component" value="Unassembled WGS sequence"/>
</dbReference>
<sequence>MKKEATDSLGRLPVASLGGYRPEPARAGGDAGRRPLFMQLLLAATALCLEWEVWLVVGCSCFVGVCRAVGNIPGDIKHKGHEELCRPSSLIPFVQEITVGKRLTVKAKRWRGF</sequence>
<evidence type="ECO:0000256" key="1">
    <source>
        <dbReference type="SAM" id="MobiDB-lite"/>
    </source>
</evidence>
<evidence type="ECO:0000313" key="2">
    <source>
        <dbReference type="EMBL" id="KAL3522800.1"/>
    </source>
</evidence>
<evidence type="ECO:0000313" key="3">
    <source>
        <dbReference type="Proteomes" id="UP001630127"/>
    </source>
</evidence>
<keyword evidence="3" id="KW-1185">Reference proteome</keyword>
<proteinExistence type="predicted"/>
<gene>
    <name evidence="2" type="ORF">ACH5RR_015634</name>
</gene>
<dbReference type="EMBL" id="JBJUIK010000007">
    <property type="protein sequence ID" value="KAL3522800.1"/>
    <property type="molecule type" value="Genomic_DNA"/>
</dbReference>
<organism evidence="2 3">
    <name type="scientific">Cinchona calisaya</name>
    <dbReference type="NCBI Taxonomy" id="153742"/>
    <lineage>
        <taxon>Eukaryota</taxon>
        <taxon>Viridiplantae</taxon>
        <taxon>Streptophyta</taxon>
        <taxon>Embryophyta</taxon>
        <taxon>Tracheophyta</taxon>
        <taxon>Spermatophyta</taxon>
        <taxon>Magnoliopsida</taxon>
        <taxon>eudicotyledons</taxon>
        <taxon>Gunneridae</taxon>
        <taxon>Pentapetalae</taxon>
        <taxon>asterids</taxon>
        <taxon>lamiids</taxon>
        <taxon>Gentianales</taxon>
        <taxon>Rubiaceae</taxon>
        <taxon>Cinchonoideae</taxon>
        <taxon>Cinchoneae</taxon>
        <taxon>Cinchona</taxon>
    </lineage>
</organism>
<dbReference type="AlphaFoldDB" id="A0ABD2ZTN9"/>
<feature type="region of interest" description="Disordered" evidence="1">
    <location>
        <begin position="1"/>
        <end position="29"/>
    </location>
</feature>
<protein>
    <submittedName>
        <fullName evidence="2">Uncharacterized protein</fullName>
    </submittedName>
</protein>
<name>A0ABD2ZTN9_9GENT</name>
<reference evidence="2 3" key="1">
    <citation type="submission" date="2024-11" db="EMBL/GenBank/DDBJ databases">
        <title>A near-complete genome assembly of Cinchona calisaya.</title>
        <authorList>
            <person name="Lian D.C."/>
            <person name="Zhao X.W."/>
            <person name="Wei L."/>
        </authorList>
    </citation>
    <scope>NUCLEOTIDE SEQUENCE [LARGE SCALE GENOMIC DNA]</scope>
    <source>
        <tissue evidence="2">Nenye</tissue>
    </source>
</reference>
<accession>A0ABD2ZTN9</accession>
<comment type="caution">
    <text evidence="2">The sequence shown here is derived from an EMBL/GenBank/DDBJ whole genome shotgun (WGS) entry which is preliminary data.</text>
</comment>